<evidence type="ECO:0000256" key="1">
    <source>
        <dbReference type="SAM" id="SignalP"/>
    </source>
</evidence>
<proteinExistence type="predicted"/>
<dbReference type="Proteomes" id="UP001224433">
    <property type="component" value="Plasmid unnamed1"/>
</dbReference>
<feature type="chain" id="PRO_5046959716" evidence="1">
    <location>
        <begin position="26"/>
        <end position="130"/>
    </location>
</feature>
<protein>
    <submittedName>
        <fullName evidence="2">Uncharacterized protein</fullName>
    </submittedName>
</protein>
<evidence type="ECO:0000313" key="2">
    <source>
        <dbReference type="EMBL" id="WLQ69234.1"/>
    </source>
</evidence>
<gene>
    <name evidence="2" type="ORF">P8A20_37505</name>
</gene>
<reference evidence="2 3" key="1">
    <citation type="submission" date="2023-03" db="EMBL/GenBank/DDBJ databases">
        <title>Isolation and description of six Streptomyces strains from soil environments, able to metabolize different microbial glucans.</title>
        <authorList>
            <person name="Widen T."/>
            <person name="Larsbrink J."/>
        </authorList>
    </citation>
    <scope>NUCLEOTIDE SEQUENCE [LARGE SCALE GENOMIC DNA]</scope>
    <source>
        <strain evidence="2 3">Alt3</strain>
        <plasmid evidence="2 3">unnamed1</plasmid>
    </source>
</reference>
<evidence type="ECO:0000313" key="3">
    <source>
        <dbReference type="Proteomes" id="UP001224433"/>
    </source>
</evidence>
<feature type="signal peptide" evidence="1">
    <location>
        <begin position="1"/>
        <end position="25"/>
    </location>
</feature>
<organism evidence="2 3">
    <name type="scientific">Streptomyces glycanivorans</name>
    <dbReference type="NCBI Taxonomy" id="3033808"/>
    <lineage>
        <taxon>Bacteria</taxon>
        <taxon>Bacillati</taxon>
        <taxon>Actinomycetota</taxon>
        <taxon>Actinomycetes</taxon>
        <taxon>Kitasatosporales</taxon>
        <taxon>Streptomycetaceae</taxon>
        <taxon>Streptomyces</taxon>
    </lineage>
</organism>
<dbReference type="EMBL" id="CP120984">
    <property type="protein sequence ID" value="WLQ69234.1"/>
    <property type="molecule type" value="Genomic_DNA"/>
</dbReference>
<keyword evidence="3" id="KW-1185">Reference proteome</keyword>
<name>A0ABY9JR13_9ACTN</name>
<accession>A0ABY9JR13</accession>
<keyword evidence="2" id="KW-0614">Plasmid</keyword>
<dbReference type="RefSeq" id="WP_306105310.1">
    <property type="nucleotide sequence ID" value="NZ_CP120984.1"/>
</dbReference>
<keyword evidence="1" id="KW-0732">Signal</keyword>
<geneLocation type="plasmid" evidence="2 3">
    <name>unnamed1</name>
</geneLocation>
<sequence>MRIRVLALAAAAVASVPLLTGPASAAPAALNAPYARAAAKVSADGTLLATKNVASSARLNGQPAGYYCVAVSDPTVDLRNAAVLATVNNQRSMITAIPNSNCNGKTRTITVVTSNYNNDAADVPFTVAVL</sequence>